<keyword evidence="2" id="KW-0812">Transmembrane</keyword>
<feature type="compositionally biased region" description="Low complexity" evidence="1">
    <location>
        <begin position="357"/>
        <end position="370"/>
    </location>
</feature>
<evidence type="ECO:0000313" key="4">
    <source>
        <dbReference type="Proteomes" id="UP001362999"/>
    </source>
</evidence>
<feature type="region of interest" description="Disordered" evidence="1">
    <location>
        <begin position="245"/>
        <end position="271"/>
    </location>
</feature>
<comment type="caution">
    <text evidence="3">The sequence shown here is derived from an EMBL/GenBank/DDBJ whole genome shotgun (WGS) entry which is preliminary data.</text>
</comment>
<feature type="region of interest" description="Disordered" evidence="1">
    <location>
        <begin position="357"/>
        <end position="402"/>
    </location>
</feature>
<keyword evidence="4" id="KW-1185">Reference proteome</keyword>
<feature type="compositionally biased region" description="Acidic residues" evidence="1">
    <location>
        <begin position="439"/>
        <end position="448"/>
    </location>
</feature>
<reference evidence="3 4" key="1">
    <citation type="journal article" date="2024" name="J Genomics">
        <title>Draft genome sequencing and assembly of Favolaschia claudopus CIRM-BRFM 2984 isolated from oak limbs.</title>
        <authorList>
            <person name="Navarro D."/>
            <person name="Drula E."/>
            <person name="Chaduli D."/>
            <person name="Cazenave R."/>
            <person name="Ahrendt S."/>
            <person name="Wang J."/>
            <person name="Lipzen A."/>
            <person name="Daum C."/>
            <person name="Barry K."/>
            <person name="Grigoriev I.V."/>
            <person name="Favel A."/>
            <person name="Rosso M.N."/>
            <person name="Martin F."/>
        </authorList>
    </citation>
    <scope>NUCLEOTIDE SEQUENCE [LARGE SCALE GENOMIC DNA]</scope>
    <source>
        <strain evidence="3 4">CIRM-BRFM 2984</strain>
    </source>
</reference>
<dbReference type="EMBL" id="JAWWNJ010000019">
    <property type="protein sequence ID" value="KAK7036083.1"/>
    <property type="molecule type" value="Genomic_DNA"/>
</dbReference>
<feature type="region of interest" description="Disordered" evidence="1">
    <location>
        <begin position="424"/>
        <end position="463"/>
    </location>
</feature>
<proteinExistence type="predicted"/>
<feature type="compositionally biased region" description="Polar residues" evidence="1">
    <location>
        <begin position="262"/>
        <end position="271"/>
    </location>
</feature>
<gene>
    <name evidence="3" type="ORF">R3P38DRAFT_2910510</name>
</gene>
<keyword evidence="2" id="KW-1133">Transmembrane helix</keyword>
<evidence type="ECO:0000256" key="1">
    <source>
        <dbReference type="SAM" id="MobiDB-lite"/>
    </source>
</evidence>
<protein>
    <submittedName>
        <fullName evidence="3">Uncharacterized protein</fullName>
    </submittedName>
</protein>
<accession>A0AAW0CD51</accession>
<sequence length="463" mass="47903">MSSNSSNILSSARPLSRARTTPLLERPYLKRPSLLLPPALLIHPPVLLRASQLVQPTALQQPTPEQPSALQHLPFDQRRPLNRCKWVVTTITQTQTHTTAGELPTGSAPSIRTTKGFLQNKGAVAAVFTIVGLVAAGILFWVVTSALRRRRARRFDREIAEEAKRAPAPVFLDDDDDYNGGYSTGVYGGGGGYSDHVGYGGAPGDHGGYPAGDHAAYGASGDHLGYAAAAAAGGAGIGAAAAAAASNNHGPSSDGGYPTSDAVHSQGTPSNYMYPSGYSDLGFSDVSSHGTYSQPPMDAYGNHASGGGGYGPAGPGAYEMTGYGQQAQQGVVGQDWHTQGAYMYPGEDQGHVVQGYPPTATTPTAQSTSSGELGRSKSGARSLVDSYNTPGSEGASGKGVGAAQPQYADGYVNQYQTHVVDDGAAYGGMESHHGHVGTVEDDESDDGVDDGRPRVLKVANLTS</sequence>
<evidence type="ECO:0000313" key="3">
    <source>
        <dbReference type="EMBL" id="KAK7036083.1"/>
    </source>
</evidence>
<keyword evidence="2" id="KW-0472">Membrane</keyword>
<dbReference type="AlphaFoldDB" id="A0AAW0CD51"/>
<organism evidence="3 4">
    <name type="scientific">Favolaschia claudopus</name>
    <dbReference type="NCBI Taxonomy" id="2862362"/>
    <lineage>
        <taxon>Eukaryota</taxon>
        <taxon>Fungi</taxon>
        <taxon>Dikarya</taxon>
        <taxon>Basidiomycota</taxon>
        <taxon>Agaricomycotina</taxon>
        <taxon>Agaricomycetes</taxon>
        <taxon>Agaricomycetidae</taxon>
        <taxon>Agaricales</taxon>
        <taxon>Marasmiineae</taxon>
        <taxon>Mycenaceae</taxon>
        <taxon>Favolaschia</taxon>
    </lineage>
</organism>
<dbReference type="Proteomes" id="UP001362999">
    <property type="component" value="Unassembled WGS sequence"/>
</dbReference>
<evidence type="ECO:0000256" key="2">
    <source>
        <dbReference type="SAM" id="Phobius"/>
    </source>
</evidence>
<feature type="transmembrane region" description="Helical" evidence="2">
    <location>
        <begin position="123"/>
        <end position="147"/>
    </location>
</feature>
<name>A0AAW0CD51_9AGAR</name>